<organism evidence="2 3">
    <name type="scientific">Saliphagus infecundisoli</name>
    <dbReference type="NCBI Taxonomy" id="1849069"/>
    <lineage>
        <taxon>Archaea</taxon>
        <taxon>Methanobacteriati</taxon>
        <taxon>Methanobacteriota</taxon>
        <taxon>Stenosarchaea group</taxon>
        <taxon>Halobacteria</taxon>
        <taxon>Halobacteriales</taxon>
        <taxon>Natrialbaceae</taxon>
        <taxon>Saliphagus</taxon>
    </lineage>
</organism>
<dbReference type="RefSeq" id="WP_224829215.1">
    <property type="nucleotide sequence ID" value="NZ_JAIVEF010000017.1"/>
</dbReference>
<protein>
    <submittedName>
        <fullName evidence="2">HalOD1 output domain-containing protein</fullName>
    </submittedName>
</protein>
<dbReference type="Pfam" id="PF18545">
    <property type="entry name" value="HalOD1"/>
    <property type="match status" value="1"/>
</dbReference>
<reference evidence="2 3" key="1">
    <citation type="journal article" date="2019" name="Int. J. Syst. Evol. Microbiol.">
        <title>The Global Catalogue of Microorganisms (GCM) 10K type strain sequencing project: providing services to taxonomists for standard genome sequencing and annotation.</title>
        <authorList>
            <consortium name="The Broad Institute Genomics Platform"/>
            <consortium name="The Broad Institute Genome Sequencing Center for Infectious Disease"/>
            <person name="Wu L."/>
            <person name="Ma J."/>
        </authorList>
    </citation>
    <scope>NUCLEOTIDE SEQUENCE [LARGE SCALE GENOMIC DNA]</scope>
    <source>
        <strain evidence="2 3">CGMCC 1.15824</strain>
    </source>
</reference>
<dbReference type="EMBL" id="JBHSJG010000047">
    <property type="protein sequence ID" value="MFC4989332.1"/>
    <property type="molecule type" value="Genomic_DNA"/>
</dbReference>
<sequence length="114" mass="12630">MTDRPPNGSDTALPDQEVRQVAQRHYAPDEDTELTTTIVETIADAQGTHPTDLKSPPLYEVIDASALEETFFGPDISEHPRQGSGSVSFYYGPLIVTVKSDGWVHVYEPLEDDR</sequence>
<feature type="domain" description="Halobacterial output" evidence="1">
    <location>
        <begin position="31"/>
        <end position="107"/>
    </location>
</feature>
<dbReference type="Proteomes" id="UP001595925">
    <property type="component" value="Unassembled WGS sequence"/>
</dbReference>
<accession>A0ABD5QJZ1</accession>
<evidence type="ECO:0000259" key="1">
    <source>
        <dbReference type="Pfam" id="PF18545"/>
    </source>
</evidence>
<dbReference type="InterPro" id="IPR040624">
    <property type="entry name" value="HalOD1"/>
</dbReference>
<evidence type="ECO:0000313" key="3">
    <source>
        <dbReference type="Proteomes" id="UP001595925"/>
    </source>
</evidence>
<keyword evidence="3" id="KW-1185">Reference proteome</keyword>
<comment type="caution">
    <text evidence="2">The sequence shown here is derived from an EMBL/GenBank/DDBJ whole genome shotgun (WGS) entry which is preliminary data.</text>
</comment>
<name>A0ABD5QJZ1_9EURY</name>
<evidence type="ECO:0000313" key="2">
    <source>
        <dbReference type="EMBL" id="MFC4989332.1"/>
    </source>
</evidence>
<dbReference type="AlphaFoldDB" id="A0ABD5QJZ1"/>
<proteinExistence type="predicted"/>
<gene>
    <name evidence="2" type="ORF">ACFPFO_16540</name>
</gene>